<comment type="caution">
    <text evidence="2">The sequence shown here is derived from an EMBL/GenBank/DDBJ whole genome shotgun (WGS) entry which is preliminary data.</text>
</comment>
<proteinExistence type="predicted"/>
<sequence>MGPKSWKPAPESWGTAKKGEGKERNVKTYKKGDKRDMTLLILLLRLRITPPVPYEMEKKEIMKGGGRWVAAVNWESERVRELYHCLESQLQGRGLVFELVGDEGINNLKLQVGQKKKLLKQKREFMEQMAEQNRILKEKEYSIRAKENQSKLQANWVANNDWRQGSVPDLTTFRHKSIIGQGYPFGDFLRPVDEDALTWNSDLDMASTISANSTHSSSSNLTTWSNSSTTTCSTLPLKCEDGRNTVLKMIDAYKATKRFKTIMRNYLVEMDRAEKEGGPTQWNMPNSSVKVL</sequence>
<evidence type="ECO:0000256" key="1">
    <source>
        <dbReference type="SAM" id="MobiDB-lite"/>
    </source>
</evidence>
<evidence type="ECO:0000313" key="3">
    <source>
        <dbReference type="Proteomes" id="UP000322873"/>
    </source>
</evidence>
<organism evidence="2 3">
    <name type="scientific">Monilinia fructicola</name>
    <name type="common">Brown rot fungus</name>
    <name type="synonym">Ciboria fructicola</name>
    <dbReference type="NCBI Taxonomy" id="38448"/>
    <lineage>
        <taxon>Eukaryota</taxon>
        <taxon>Fungi</taxon>
        <taxon>Dikarya</taxon>
        <taxon>Ascomycota</taxon>
        <taxon>Pezizomycotina</taxon>
        <taxon>Leotiomycetes</taxon>
        <taxon>Helotiales</taxon>
        <taxon>Sclerotiniaceae</taxon>
        <taxon>Monilinia</taxon>
    </lineage>
</organism>
<gene>
    <name evidence="2" type="ORF">EYC84_000832</name>
</gene>
<feature type="region of interest" description="Disordered" evidence="1">
    <location>
        <begin position="210"/>
        <end position="230"/>
    </location>
</feature>
<feature type="region of interest" description="Disordered" evidence="1">
    <location>
        <begin position="1"/>
        <end position="23"/>
    </location>
</feature>
<protein>
    <submittedName>
        <fullName evidence="2">Uncharacterized protein</fullName>
    </submittedName>
</protein>
<accession>A0A5M9JL91</accession>
<dbReference type="VEuPathDB" id="FungiDB:MFRU_004g00160"/>
<dbReference type="EMBL" id="VICG01000008">
    <property type="protein sequence ID" value="KAA8569163.1"/>
    <property type="molecule type" value="Genomic_DNA"/>
</dbReference>
<reference evidence="2 3" key="1">
    <citation type="submission" date="2019-06" db="EMBL/GenBank/DDBJ databases">
        <title>Genome Sequence of the Brown Rot Fungal Pathogen Monilinia fructicola.</title>
        <authorList>
            <person name="De Miccolis Angelini R.M."/>
            <person name="Landi L."/>
            <person name="Abate D."/>
            <person name="Pollastro S."/>
            <person name="Romanazzi G."/>
            <person name="Faretra F."/>
        </authorList>
    </citation>
    <scope>NUCLEOTIDE SEQUENCE [LARGE SCALE GENOMIC DNA]</scope>
    <source>
        <strain evidence="2 3">Mfrc123</strain>
    </source>
</reference>
<keyword evidence="3" id="KW-1185">Reference proteome</keyword>
<name>A0A5M9JL91_MONFR</name>
<evidence type="ECO:0000313" key="2">
    <source>
        <dbReference type="EMBL" id="KAA8569163.1"/>
    </source>
</evidence>
<dbReference type="AlphaFoldDB" id="A0A5M9JL91"/>
<dbReference type="Proteomes" id="UP000322873">
    <property type="component" value="Unassembled WGS sequence"/>
</dbReference>